<accession>A0A420I0W0</accession>
<feature type="transmembrane region" description="Helical" evidence="7">
    <location>
        <begin position="48"/>
        <end position="66"/>
    </location>
</feature>
<evidence type="ECO:0000256" key="2">
    <source>
        <dbReference type="ARBA" id="ARBA00022679"/>
    </source>
</evidence>
<evidence type="ECO:0000256" key="5">
    <source>
        <dbReference type="ARBA" id="ARBA00023136"/>
    </source>
</evidence>
<dbReference type="STRING" id="212602.A0A420I0W0"/>
<comment type="caution">
    <text evidence="8">The sequence shown here is derived from an EMBL/GenBank/DDBJ whole genome shotgun (WGS) entry which is preliminary data.</text>
</comment>
<dbReference type="OrthoDB" id="286734at2759"/>
<dbReference type="PANTHER" id="PTHR13906">
    <property type="entry name" value="PORCUPINE"/>
    <property type="match status" value="1"/>
</dbReference>
<keyword evidence="3 7" id="KW-0812">Transmembrane</keyword>
<feature type="transmembrane region" description="Helical" evidence="7">
    <location>
        <begin position="219"/>
        <end position="241"/>
    </location>
</feature>
<dbReference type="InterPro" id="IPR049941">
    <property type="entry name" value="LPLAT_7/PORCN-like"/>
</dbReference>
<feature type="transmembrane region" description="Helical" evidence="7">
    <location>
        <begin position="417"/>
        <end position="441"/>
    </location>
</feature>
<dbReference type="Pfam" id="PF03062">
    <property type="entry name" value="MBOAT"/>
    <property type="match status" value="1"/>
</dbReference>
<comment type="subcellular location">
    <subcellularLocation>
        <location evidence="1">Membrane</location>
        <topology evidence="1">Multi-pass membrane protein</topology>
    </subcellularLocation>
</comment>
<dbReference type="CDD" id="cd01610">
    <property type="entry name" value="PAP2_like"/>
    <property type="match status" value="1"/>
</dbReference>
<evidence type="ECO:0000256" key="6">
    <source>
        <dbReference type="ARBA" id="ARBA00023315"/>
    </source>
</evidence>
<dbReference type="GO" id="GO:0030258">
    <property type="term" value="P:lipid modification"/>
    <property type="evidence" value="ECO:0007669"/>
    <property type="project" value="TreeGrafter"/>
</dbReference>
<feature type="transmembrane region" description="Helical" evidence="7">
    <location>
        <begin position="453"/>
        <end position="472"/>
    </location>
</feature>
<evidence type="ECO:0000256" key="7">
    <source>
        <dbReference type="SAM" id="Phobius"/>
    </source>
</evidence>
<gene>
    <name evidence="8" type="ORF">OnM2_026031</name>
</gene>
<keyword evidence="9" id="KW-1185">Reference proteome</keyword>
<dbReference type="GO" id="GO:0016020">
    <property type="term" value="C:membrane"/>
    <property type="evidence" value="ECO:0007669"/>
    <property type="project" value="UniProtKB-SubCell"/>
</dbReference>
<dbReference type="AlphaFoldDB" id="A0A420I0W0"/>
<evidence type="ECO:0000256" key="1">
    <source>
        <dbReference type="ARBA" id="ARBA00004141"/>
    </source>
</evidence>
<keyword evidence="2 8" id="KW-0808">Transferase</keyword>
<dbReference type="InterPro" id="IPR004299">
    <property type="entry name" value="MBOAT_fam"/>
</dbReference>
<dbReference type="GO" id="GO:0003841">
    <property type="term" value="F:1-acylglycerol-3-phosphate O-acyltransferase activity"/>
    <property type="evidence" value="ECO:0007669"/>
    <property type="project" value="TreeGrafter"/>
</dbReference>
<keyword evidence="5 7" id="KW-0472">Membrane</keyword>
<feature type="transmembrane region" description="Helical" evidence="7">
    <location>
        <begin position="86"/>
        <end position="105"/>
    </location>
</feature>
<dbReference type="GO" id="GO:0005783">
    <property type="term" value="C:endoplasmic reticulum"/>
    <property type="evidence" value="ECO:0007669"/>
    <property type="project" value="TreeGrafter"/>
</dbReference>
<dbReference type="PANTHER" id="PTHR13906:SF4">
    <property type="entry name" value="LYSOPHOSPHOLIPID ACYLTRANSFERASE 6"/>
    <property type="match status" value="1"/>
</dbReference>
<reference evidence="8 9" key="1">
    <citation type="journal article" date="2018" name="BMC Genomics">
        <title>Comparative genome analyses reveal sequence features reflecting distinct modes of host-adaptation between dicot and monocot powdery mildew.</title>
        <authorList>
            <person name="Wu Y."/>
            <person name="Ma X."/>
            <person name="Pan Z."/>
            <person name="Kale S.D."/>
            <person name="Song Y."/>
            <person name="King H."/>
            <person name="Zhang Q."/>
            <person name="Presley C."/>
            <person name="Deng X."/>
            <person name="Wei C.I."/>
            <person name="Xiao S."/>
        </authorList>
    </citation>
    <scope>NUCLEOTIDE SEQUENCE [LARGE SCALE GENOMIC DNA]</scope>
    <source>
        <strain evidence="8">UMSG2</strain>
    </source>
</reference>
<evidence type="ECO:0000313" key="9">
    <source>
        <dbReference type="Proteomes" id="UP000286134"/>
    </source>
</evidence>
<evidence type="ECO:0000256" key="4">
    <source>
        <dbReference type="ARBA" id="ARBA00022989"/>
    </source>
</evidence>
<proteinExistence type="predicted"/>
<feature type="transmembrane region" description="Helical" evidence="7">
    <location>
        <begin position="167"/>
        <end position="186"/>
    </location>
</feature>
<dbReference type="Proteomes" id="UP000286134">
    <property type="component" value="Unassembled WGS sequence"/>
</dbReference>
<dbReference type="GO" id="GO:0047184">
    <property type="term" value="F:1-acylglycerophosphocholine O-acyltransferase activity"/>
    <property type="evidence" value="ECO:0007669"/>
    <property type="project" value="TreeGrafter"/>
</dbReference>
<dbReference type="GO" id="GO:0046474">
    <property type="term" value="P:glycerophospholipid biosynthetic process"/>
    <property type="evidence" value="ECO:0007669"/>
    <property type="project" value="TreeGrafter"/>
</dbReference>
<feature type="transmembrane region" description="Helical" evidence="7">
    <location>
        <begin position="378"/>
        <end position="396"/>
    </location>
</feature>
<dbReference type="EMBL" id="MCFK01002631">
    <property type="protein sequence ID" value="RKF63326.1"/>
    <property type="molecule type" value="Genomic_DNA"/>
</dbReference>
<evidence type="ECO:0000313" key="8">
    <source>
        <dbReference type="EMBL" id="RKF63326.1"/>
    </source>
</evidence>
<name>A0A420I0W0_9PEZI</name>
<organism evidence="8 9">
    <name type="scientific">Erysiphe neolycopersici</name>
    <dbReference type="NCBI Taxonomy" id="212602"/>
    <lineage>
        <taxon>Eukaryota</taxon>
        <taxon>Fungi</taxon>
        <taxon>Dikarya</taxon>
        <taxon>Ascomycota</taxon>
        <taxon>Pezizomycotina</taxon>
        <taxon>Leotiomycetes</taxon>
        <taxon>Erysiphales</taxon>
        <taxon>Erysiphaceae</taxon>
        <taxon>Erysiphe</taxon>
    </lineage>
</organism>
<sequence length="537" mass="61247">MRFEPFEYVSGILGPTPDEIKLISSFFISFPLAGLLKRIPDDKPTLKNLFIISASLFYLVGLFDLWSGIRTLAISSTFAYCATKYIHGPLMPWIVFIFVMGHLSINQLTRQFINDPGLVDITGAQMILTIKLTSFAWNVADGQLPEKSLTDLQKEKALRQLPSLLDFTGFIMFFPSLFAGPAFDFVDYKRWIEMEMFEIPNQGVNGNTSKSQTRKVRRVPGSFAPAMLKAASGVMWIILFMKLSTVYYPGLLTEDTYMTYSFPRRVWILHLLCFTTRLKYYGVWALTEAACILSGFGYDGINPASGKVSWNRLRHVDPIGVETAQNIRAYLGSWNINTNNWLRNYMYLRVTPQGKKPGFRASMATFVTSAFWHGFYPGYYLSFILASFVQTVAKNFRRYFRPFFLDPQTLKPTSLKPLYDIFSYIATQLAFSFITAPFIFLDLKPSLLVWSRLYFFGIIATALSTIFFASPAKRMLVKKLYQRNGKENPKIKTKSSSDNTLEPVLGIPPSVENDLKEIVQELNDHVNLTPSKQTKEL</sequence>
<protein>
    <submittedName>
        <fullName evidence="8">Lysophospholipid acyltransferase</fullName>
    </submittedName>
</protein>
<evidence type="ECO:0000256" key="3">
    <source>
        <dbReference type="ARBA" id="ARBA00022692"/>
    </source>
</evidence>
<keyword evidence="6 8" id="KW-0012">Acyltransferase</keyword>
<keyword evidence="4 7" id="KW-1133">Transmembrane helix</keyword>